<dbReference type="EMBL" id="CP122566">
    <property type="protein sequence ID" value="WGH92946.1"/>
    <property type="molecule type" value="Genomic_DNA"/>
</dbReference>
<dbReference type="InterPro" id="IPR032710">
    <property type="entry name" value="NTF2-like_dom_sf"/>
</dbReference>
<dbReference type="Gene3D" id="3.10.450.50">
    <property type="match status" value="1"/>
</dbReference>
<feature type="domain" description="YchJ-like middle NTF2-like" evidence="1">
    <location>
        <begin position="39"/>
        <end position="139"/>
    </location>
</feature>
<dbReference type="Pfam" id="PF17775">
    <property type="entry name" value="YchJ_M-like"/>
    <property type="match status" value="1"/>
</dbReference>
<dbReference type="InterPro" id="IPR048469">
    <property type="entry name" value="YchJ-like_M"/>
</dbReference>
<organism evidence="2 3">
    <name type="scientific">Auritidibacter ignavus</name>
    <dbReference type="NCBI Taxonomy" id="678932"/>
    <lineage>
        <taxon>Bacteria</taxon>
        <taxon>Bacillati</taxon>
        <taxon>Actinomycetota</taxon>
        <taxon>Actinomycetes</taxon>
        <taxon>Micrococcales</taxon>
        <taxon>Micrococcaceae</taxon>
        <taxon>Auritidibacter</taxon>
    </lineage>
</organism>
<proteinExistence type="predicted"/>
<dbReference type="RefSeq" id="WP_199223060.1">
    <property type="nucleotide sequence ID" value="NZ_CP122561.1"/>
</dbReference>
<keyword evidence="3" id="KW-1185">Reference proteome</keyword>
<sequence>MTDEPTPPQPALPACLCGSLRVAEQCWIPLLRGERYAPTAEALMRSRYTAFAVADRDYVMRTRASQSRPEQVVLDPRQRYTALRIRDVVAGGSQDETGIVEFIAFSRDTHAGRIIQHERSQFIRQTLDDTPGCWVYLEGEIFEH</sequence>
<protein>
    <submittedName>
        <fullName evidence="2">YchJ family metal-binding protein</fullName>
    </submittedName>
</protein>
<reference evidence="2 3" key="1">
    <citation type="submission" date="2023-03" db="EMBL/GenBank/DDBJ databases">
        <title>Complete genome sequences of several Auritidibacter ignavus strains isolated from ear infections.</title>
        <authorList>
            <person name="Baehr T."/>
            <person name="Baumhoegger A.M."/>
        </authorList>
    </citation>
    <scope>NUCLEOTIDE SEQUENCE [LARGE SCALE GENOMIC DNA]</scope>
    <source>
        <strain evidence="2 3">BABAE-6</strain>
    </source>
</reference>
<dbReference type="Proteomes" id="UP001224674">
    <property type="component" value="Chromosome"/>
</dbReference>
<evidence type="ECO:0000259" key="1">
    <source>
        <dbReference type="Pfam" id="PF17775"/>
    </source>
</evidence>
<dbReference type="AlphaFoldDB" id="A0AAJ6AGI2"/>
<evidence type="ECO:0000313" key="2">
    <source>
        <dbReference type="EMBL" id="WGH92946.1"/>
    </source>
</evidence>
<accession>A0AAJ6AGI2</accession>
<evidence type="ECO:0000313" key="3">
    <source>
        <dbReference type="Proteomes" id="UP001224674"/>
    </source>
</evidence>
<dbReference type="SUPFAM" id="SSF54427">
    <property type="entry name" value="NTF2-like"/>
    <property type="match status" value="1"/>
</dbReference>
<name>A0AAJ6AGI2_9MICC</name>
<gene>
    <name evidence="2" type="ORF">QDX21_11715</name>
</gene>